<dbReference type="InterPro" id="IPR051606">
    <property type="entry name" value="Polyketide_Oxido-like"/>
</dbReference>
<proteinExistence type="predicted"/>
<dbReference type="Proteomes" id="UP000608024">
    <property type="component" value="Unassembled WGS sequence"/>
</dbReference>
<evidence type="ECO:0000259" key="1">
    <source>
        <dbReference type="Pfam" id="PF13460"/>
    </source>
</evidence>
<accession>A0A919DJZ8</accession>
<evidence type="ECO:0000313" key="3">
    <source>
        <dbReference type="Proteomes" id="UP000608024"/>
    </source>
</evidence>
<dbReference type="GO" id="GO:0016646">
    <property type="term" value="F:oxidoreductase activity, acting on the CH-NH group of donors, NAD or NADP as acceptor"/>
    <property type="evidence" value="ECO:0007669"/>
    <property type="project" value="TreeGrafter"/>
</dbReference>
<dbReference type="Pfam" id="PF13460">
    <property type="entry name" value="NAD_binding_10"/>
    <property type="match status" value="1"/>
</dbReference>
<protein>
    <recommendedName>
        <fullName evidence="1">NAD(P)-binding domain-containing protein</fullName>
    </recommendedName>
</protein>
<evidence type="ECO:0000313" key="2">
    <source>
        <dbReference type="EMBL" id="GHE52798.1"/>
    </source>
</evidence>
<dbReference type="Gene3D" id="3.40.50.720">
    <property type="entry name" value="NAD(P)-binding Rossmann-like Domain"/>
    <property type="match status" value="1"/>
</dbReference>
<dbReference type="PANTHER" id="PTHR43355:SF2">
    <property type="entry name" value="FLAVIN REDUCTASE (NADPH)"/>
    <property type="match status" value="1"/>
</dbReference>
<reference evidence="2" key="2">
    <citation type="submission" date="2020-09" db="EMBL/GenBank/DDBJ databases">
        <authorList>
            <person name="Sun Q."/>
            <person name="Ohkuma M."/>
        </authorList>
    </citation>
    <scope>NUCLEOTIDE SEQUENCE</scope>
    <source>
        <strain evidence="2">JCM 4784</strain>
    </source>
</reference>
<dbReference type="PANTHER" id="PTHR43355">
    <property type="entry name" value="FLAVIN REDUCTASE (NADPH)"/>
    <property type="match status" value="1"/>
</dbReference>
<dbReference type="InterPro" id="IPR016040">
    <property type="entry name" value="NAD(P)-bd_dom"/>
</dbReference>
<keyword evidence="3" id="KW-1185">Reference proteome</keyword>
<dbReference type="InterPro" id="IPR036291">
    <property type="entry name" value="NAD(P)-bd_dom_sf"/>
</dbReference>
<dbReference type="AlphaFoldDB" id="A0A919DJZ8"/>
<organism evidence="2 3">
    <name type="scientific">Streptomyces longispororuber</name>
    <dbReference type="NCBI Taxonomy" id="68230"/>
    <lineage>
        <taxon>Bacteria</taxon>
        <taxon>Bacillati</taxon>
        <taxon>Actinomycetota</taxon>
        <taxon>Actinomycetes</taxon>
        <taxon>Kitasatosporales</taxon>
        <taxon>Streptomycetaceae</taxon>
        <taxon>Streptomyces</taxon>
    </lineage>
</organism>
<name>A0A919DJZ8_9ACTN</name>
<comment type="caution">
    <text evidence="2">The sequence shown here is derived from an EMBL/GenBank/DDBJ whole genome shotgun (WGS) entry which is preliminary data.</text>
</comment>
<feature type="domain" description="NAD(P)-binding" evidence="1">
    <location>
        <begin position="103"/>
        <end position="297"/>
    </location>
</feature>
<dbReference type="SUPFAM" id="SSF51735">
    <property type="entry name" value="NAD(P)-binding Rossmann-fold domains"/>
    <property type="match status" value="1"/>
</dbReference>
<reference evidence="2" key="1">
    <citation type="journal article" date="2014" name="Int. J. Syst. Evol. Microbiol.">
        <title>Complete genome sequence of Corynebacterium casei LMG S-19264T (=DSM 44701T), isolated from a smear-ripened cheese.</title>
        <authorList>
            <consortium name="US DOE Joint Genome Institute (JGI-PGF)"/>
            <person name="Walter F."/>
            <person name="Albersmeier A."/>
            <person name="Kalinowski J."/>
            <person name="Ruckert C."/>
        </authorList>
    </citation>
    <scope>NUCLEOTIDE SEQUENCE</scope>
    <source>
        <strain evidence="2">JCM 4784</strain>
    </source>
</reference>
<sequence length="314" mass="31746">MTQSGMTDTGMTDTGMTKARTVKTGMTEAGMTENGTTTAGAVAAGTVADGAVAAGAADRAQGAGRVEGADRVGRVARARATEAGPAGAAPDGARAGLRIVVLGASGMVGSRVTREAAARGHRVLALARKPASDDPAVTPVAVDARDPATLRAALAASRADAVVLAVRTEPADRDFLVDTARTVLDAAARTGARVLVVGGAGALRSPGRPELLVADDPAYVPEDLRPVAAAGVAQLRAAQEHAHGDWVYLSPPALLEPGRRTGRYRRGGDTLLTAADGRSWISAEDLAAAVVDELESPGSERHVTVVHREGPPAA</sequence>
<dbReference type="EMBL" id="BNBT01000025">
    <property type="protein sequence ID" value="GHE52798.1"/>
    <property type="molecule type" value="Genomic_DNA"/>
</dbReference>
<gene>
    <name evidence="2" type="ORF">GCM10018785_22940</name>
</gene>